<accession>A0A9P0P9B3</accession>
<dbReference type="Pfam" id="PF15663">
    <property type="entry name" value="zf-CCCH_3"/>
    <property type="match status" value="1"/>
</dbReference>
<evidence type="ECO:0000256" key="1">
    <source>
        <dbReference type="PROSITE-ProRule" id="PRU00723"/>
    </source>
</evidence>
<feature type="domain" description="C3H1-type" evidence="3">
    <location>
        <begin position="86"/>
        <end position="107"/>
    </location>
</feature>
<reference evidence="4" key="1">
    <citation type="submission" date="2022-03" db="EMBL/GenBank/DDBJ databases">
        <authorList>
            <person name="Sayadi A."/>
        </authorList>
    </citation>
    <scope>NUCLEOTIDE SEQUENCE</scope>
</reference>
<dbReference type="FunFam" id="4.10.1000.10:FF:000026">
    <property type="entry name" value="Zinc finger CCCH domain-containing protein 11A"/>
    <property type="match status" value="1"/>
</dbReference>
<evidence type="ECO:0000259" key="3">
    <source>
        <dbReference type="PROSITE" id="PS50103"/>
    </source>
</evidence>
<dbReference type="InterPro" id="IPR041686">
    <property type="entry name" value="Znf-CCCH_3"/>
</dbReference>
<dbReference type="GO" id="GO:0008270">
    <property type="term" value="F:zinc ion binding"/>
    <property type="evidence" value="ECO:0007669"/>
    <property type="project" value="UniProtKB-KW"/>
</dbReference>
<evidence type="ECO:0000313" key="4">
    <source>
        <dbReference type="EMBL" id="CAH1970634.1"/>
    </source>
</evidence>
<sequence length="437" mass="50379">MIDIHETSGIFSSFSCQIVQSVCKKVKTQRKKHLIFCGIDNFFHKMTDLESPKRNNDCYFYYYSTCAKGDSCGFRHEPSALGCETMCSFWKEGKCMNVHCNFRHMELRKNRKAIPCYWETQPVGCLKAHCPFMHQKPKPDDLEKISENSRPDNNNVLNDQRKVTAVDSLVVNFEEESDNESMPSFSPTKSSNRVVTVKTLEEIRLEKIQAESAALYNYSPEEDLLRSRIEQRMQNAERKVSLEPLERQKYKNAFRPEKRLSDDQIASILGDDSLRKKQKIVVENGDGNLKILLGRKFCTSQVSVTITPESRLVKETSDPHDVSDIRIKTLAEIRAERQKKEKEESEVTSTSAGFTPFSEQDPIAKEESVEQKMNLKRKIKLRRPNQREVIEKSNFKRPSGSKKGYDEDALEDELLQDSDSDLDMSINAEDLLLEMDN</sequence>
<dbReference type="AlphaFoldDB" id="A0A9P0P9B3"/>
<organism evidence="4 5">
    <name type="scientific">Acanthoscelides obtectus</name>
    <name type="common">Bean weevil</name>
    <name type="synonym">Bruchus obtectus</name>
    <dbReference type="NCBI Taxonomy" id="200917"/>
    <lineage>
        <taxon>Eukaryota</taxon>
        <taxon>Metazoa</taxon>
        <taxon>Ecdysozoa</taxon>
        <taxon>Arthropoda</taxon>
        <taxon>Hexapoda</taxon>
        <taxon>Insecta</taxon>
        <taxon>Pterygota</taxon>
        <taxon>Neoptera</taxon>
        <taxon>Endopterygota</taxon>
        <taxon>Coleoptera</taxon>
        <taxon>Polyphaga</taxon>
        <taxon>Cucujiformia</taxon>
        <taxon>Chrysomeloidea</taxon>
        <taxon>Chrysomelidae</taxon>
        <taxon>Bruchinae</taxon>
        <taxon>Bruchini</taxon>
        <taxon>Acanthoscelides</taxon>
    </lineage>
</organism>
<dbReference type="OrthoDB" id="5395350at2759"/>
<keyword evidence="1" id="KW-0863">Zinc-finger</keyword>
<dbReference type="PANTHER" id="PTHR15725">
    <property type="entry name" value="ZN-FINGER, C-X8-C-X5-C-X3-H TYPE-CONTAINING"/>
    <property type="match status" value="1"/>
</dbReference>
<keyword evidence="5" id="KW-1185">Reference proteome</keyword>
<dbReference type="PROSITE" id="PS50103">
    <property type="entry name" value="ZF_C3H1"/>
    <property type="match status" value="2"/>
</dbReference>
<feature type="zinc finger region" description="C3H1-type" evidence="1">
    <location>
        <begin position="86"/>
        <end position="107"/>
    </location>
</feature>
<feature type="compositionally biased region" description="Basic and acidic residues" evidence="2">
    <location>
        <begin position="385"/>
        <end position="394"/>
    </location>
</feature>
<dbReference type="SMART" id="SM00356">
    <property type="entry name" value="ZnF_C3H1"/>
    <property type="match status" value="3"/>
</dbReference>
<feature type="region of interest" description="Disordered" evidence="2">
    <location>
        <begin position="336"/>
        <end position="422"/>
    </location>
</feature>
<feature type="compositionally biased region" description="Acidic residues" evidence="2">
    <location>
        <begin position="407"/>
        <end position="422"/>
    </location>
</feature>
<feature type="domain" description="C3H1-type" evidence="3">
    <location>
        <begin position="52"/>
        <end position="79"/>
    </location>
</feature>
<name>A0A9P0P9B3_ACAOB</name>
<dbReference type="PANTHER" id="PTHR15725:SF14">
    <property type="entry name" value="ZINC FINGER CCCH DOMAIN-CONTAINING PROTEIN 11A"/>
    <property type="match status" value="1"/>
</dbReference>
<dbReference type="Proteomes" id="UP001152888">
    <property type="component" value="Unassembled WGS sequence"/>
</dbReference>
<dbReference type="InterPro" id="IPR000571">
    <property type="entry name" value="Znf_CCCH"/>
</dbReference>
<evidence type="ECO:0000313" key="5">
    <source>
        <dbReference type="Proteomes" id="UP001152888"/>
    </source>
</evidence>
<protein>
    <recommendedName>
        <fullName evidence="3">C3H1-type domain-containing protein</fullName>
    </recommendedName>
</protein>
<feature type="compositionally biased region" description="Basic and acidic residues" evidence="2">
    <location>
        <begin position="336"/>
        <end position="345"/>
    </location>
</feature>
<evidence type="ECO:0000256" key="2">
    <source>
        <dbReference type="SAM" id="MobiDB-lite"/>
    </source>
</evidence>
<keyword evidence="1" id="KW-0862">Zinc</keyword>
<gene>
    <name evidence="4" type="ORF">ACAOBT_LOCUS9023</name>
</gene>
<feature type="compositionally biased region" description="Basic residues" evidence="2">
    <location>
        <begin position="374"/>
        <end position="384"/>
    </location>
</feature>
<dbReference type="EMBL" id="CAKOFQ010006776">
    <property type="protein sequence ID" value="CAH1970634.1"/>
    <property type="molecule type" value="Genomic_DNA"/>
</dbReference>
<proteinExistence type="predicted"/>
<comment type="caution">
    <text evidence="4">The sequence shown here is derived from an EMBL/GenBank/DDBJ whole genome shotgun (WGS) entry which is preliminary data.</text>
</comment>
<feature type="zinc finger region" description="C3H1-type" evidence="1">
    <location>
        <begin position="52"/>
        <end position="79"/>
    </location>
</feature>
<keyword evidence="1" id="KW-0479">Metal-binding</keyword>
<dbReference type="Gene3D" id="4.10.1000.10">
    <property type="entry name" value="Zinc finger, CCCH-type"/>
    <property type="match status" value="1"/>
</dbReference>